<dbReference type="GO" id="GO:0046872">
    <property type="term" value="F:metal ion binding"/>
    <property type="evidence" value="ECO:0007669"/>
    <property type="project" value="UniProtKB-KW"/>
</dbReference>
<reference evidence="10" key="1">
    <citation type="submission" date="2016-01" db="EMBL/GenBank/DDBJ databases">
        <authorList>
            <person name="Mitreva M."/>
            <person name="Pepin K.H."/>
            <person name="Mihindukulasuriya K.A."/>
            <person name="Fulton R."/>
            <person name="Fronick C."/>
            <person name="O'Laughlin M."/>
            <person name="Miner T."/>
            <person name="Herter B."/>
            <person name="Rosa B.A."/>
            <person name="Cordes M."/>
            <person name="Tomlinson C."/>
            <person name="Wollam A."/>
            <person name="Palsikar V.B."/>
            <person name="Mardis E.R."/>
            <person name="Wilson R.K."/>
        </authorList>
    </citation>
    <scope>NUCLEOTIDE SEQUENCE [LARGE SCALE GENOMIC DNA]</scope>
    <source>
        <strain evidence="10">DNF00019</strain>
    </source>
</reference>
<feature type="binding site" evidence="7">
    <location>
        <position position="165"/>
    </location>
    <ligand>
        <name>Mg(2+)</name>
        <dbReference type="ChEBI" id="CHEBI:18420"/>
    </ligand>
</feature>
<keyword evidence="10" id="KW-1185">Reference proteome</keyword>
<comment type="cofactor">
    <cofactor evidence="7">
        <name>Mg(2+)</name>
        <dbReference type="ChEBI" id="CHEBI:18420"/>
    </cofactor>
</comment>
<dbReference type="OrthoDB" id="9783652at2"/>
<feature type="transmembrane region" description="Helical" evidence="8">
    <location>
        <begin position="173"/>
        <end position="191"/>
    </location>
</feature>
<keyword evidence="7" id="KW-0479">Metal-binding</keyword>
<dbReference type="GO" id="GO:0005886">
    <property type="term" value="C:plasma membrane"/>
    <property type="evidence" value="ECO:0007669"/>
    <property type="project" value="UniProtKB-SubCell"/>
</dbReference>
<comment type="subcellular location">
    <subcellularLocation>
        <location evidence="1">Cell membrane</location>
        <topology evidence="1">Multi-pass membrane protein</topology>
    </subcellularLocation>
</comment>
<dbReference type="PANTHER" id="PTHR22926:SF3">
    <property type="entry name" value="UNDECAPRENYL-PHOSPHATE ALPHA-N-ACETYLGLUCOSAMINYL 1-PHOSPHATE TRANSFERASE"/>
    <property type="match status" value="1"/>
</dbReference>
<evidence type="ECO:0000256" key="2">
    <source>
        <dbReference type="ARBA" id="ARBA00022475"/>
    </source>
</evidence>
<feature type="transmembrane region" description="Helical" evidence="8">
    <location>
        <begin position="47"/>
        <end position="72"/>
    </location>
</feature>
<organism evidence="9 10">
    <name type="scientific">Atopobium deltae</name>
    <dbReference type="NCBI Taxonomy" id="1393034"/>
    <lineage>
        <taxon>Bacteria</taxon>
        <taxon>Bacillati</taxon>
        <taxon>Actinomycetota</taxon>
        <taxon>Coriobacteriia</taxon>
        <taxon>Coriobacteriales</taxon>
        <taxon>Atopobiaceae</taxon>
        <taxon>Atopobium</taxon>
    </lineage>
</organism>
<dbReference type="PANTHER" id="PTHR22926">
    <property type="entry name" value="PHOSPHO-N-ACETYLMURAMOYL-PENTAPEPTIDE-TRANSFERASE"/>
    <property type="match status" value="1"/>
</dbReference>
<dbReference type="GO" id="GO:0016780">
    <property type="term" value="F:phosphotransferase activity, for other substituted phosphate groups"/>
    <property type="evidence" value="ECO:0007669"/>
    <property type="project" value="InterPro"/>
</dbReference>
<feature type="binding site" evidence="7">
    <location>
        <position position="225"/>
    </location>
    <ligand>
        <name>Mg(2+)</name>
        <dbReference type="ChEBI" id="CHEBI:18420"/>
    </ligand>
</feature>
<sequence length="408" mass="44484">MPYILIFLVALIATVITTPVAARIARSLNAIDNPSKRRINKRPVPRMGGIAIFVGLICAAITQYIGTTFYLWPVVLIPHIGMTVNYYYLASAFLCIFAVGVLDDIFSLQPLVKFAGQVIAAVVAVAGGLVIGNILNPLTETELMLGWLAYPITVVYLVAYCNIINLIDGLDGLASGITGIASLTMFVLGAAAGRLDAAALSIALTGTTLGFLRYNFHPASIFLGDSGSLVLGFALGSVSLLNVTRIAGLTTIIVPLLVSSIPIIDTFSAVIRRKRAHVSIGQADKGHIHHRLIQSGFDQRQAVLFIYAWTGMLCLGSYVMTKVTLWPRMAIFAILIVASGSFISKLHLFDPVLLHHYDSKTNNDVLITPDDPNFEREKKAQNLEKTAAWKRSARRVKRSYAKHFRHHK</sequence>
<evidence type="ECO:0000256" key="5">
    <source>
        <dbReference type="ARBA" id="ARBA00022989"/>
    </source>
</evidence>
<dbReference type="EMBL" id="LSCR01000001">
    <property type="protein sequence ID" value="KXB35673.1"/>
    <property type="molecule type" value="Genomic_DNA"/>
</dbReference>
<keyword evidence="3 9" id="KW-0808">Transferase</keyword>
<evidence type="ECO:0000256" key="6">
    <source>
        <dbReference type="ARBA" id="ARBA00023136"/>
    </source>
</evidence>
<evidence type="ECO:0000313" key="9">
    <source>
        <dbReference type="EMBL" id="KXB35673.1"/>
    </source>
</evidence>
<dbReference type="Pfam" id="PF00953">
    <property type="entry name" value="Glycos_transf_4"/>
    <property type="match status" value="1"/>
</dbReference>
<dbReference type="GO" id="GO:0044038">
    <property type="term" value="P:cell wall macromolecule biosynthetic process"/>
    <property type="evidence" value="ECO:0007669"/>
    <property type="project" value="TreeGrafter"/>
</dbReference>
<comment type="caution">
    <text evidence="9">The sequence shown here is derived from an EMBL/GenBank/DDBJ whole genome shotgun (WGS) entry which is preliminary data.</text>
</comment>
<accession>A0A133XXN3</accession>
<evidence type="ECO:0000313" key="10">
    <source>
        <dbReference type="Proteomes" id="UP000070675"/>
    </source>
</evidence>
<protein>
    <submittedName>
        <fullName evidence="9">Glycosyltransferase, group 4 family</fullName>
    </submittedName>
</protein>
<feature type="transmembrane region" description="Helical" evidence="8">
    <location>
        <begin position="302"/>
        <end position="319"/>
    </location>
</feature>
<feature type="transmembrane region" description="Helical" evidence="8">
    <location>
        <begin position="221"/>
        <end position="240"/>
    </location>
</feature>
<feature type="transmembrane region" description="Helical" evidence="8">
    <location>
        <begin position="325"/>
        <end position="343"/>
    </location>
</feature>
<keyword evidence="5 8" id="KW-1133">Transmembrane helix</keyword>
<keyword evidence="6 8" id="KW-0472">Membrane</keyword>
<evidence type="ECO:0000256" key="1">
    <source>
        <dbReference type="ARBA" id="ARBA00004651"/>
    </source>
</evidence>
<dbReference type="InterPro" id="IPR018480">
    <property type="entry name" value="PNAcMuramoyl-5peptid_Trfase_CS"/>
</dbReference>
<dbReference type="GO" id="GO:0009103">
    <property type="term" value="P:lipopolysaccharide biosynthetic process"/>
    <property type="evidence" value="ECO:0007669"/>
    <property type="project" value="TreeGrafter"/>
</dbReference>
<feature type="transmembrane region" description="Helical" evidence="8">
    <location>
        <begin position="114"/>
        <end position="135"/>
    </location>
</feature>
<dbReference type="GO" id="GO:0071555">
    <property type="term" value="P:cell wall organization"/>
    <property type="evidence" value="ECO:0007669"/>
    <property type="project" value="TreeGrafter"/>
</dbReference>
<dbReference type="STRING" id="1393034.HMPREF3192_00078"/>
<evidence type="ECO:0000256" key="7">
    <source>
        <dbReference type="PIRSR" id="PIRSR600715-1"/>
    </source>
</evidence>
<dbReference type="Proteomes" id="UP000070675">
    <property type="component" value="Unassembled WGS sequence"/>
</dbReference>
<gene>
    <name evidence="9" type="ORF">HMPREF3192_00078</name>
</gene>
<dbReference type="AlphaFoldDB" id="A0A133XXN3"/>
<keyword evidence="4 8" id="KW-0812">Transmembrane</keyword>
<dbReference type="PROSITE" id="PS01348">
    <property type="entry name" value="MRAY_2"/>
    <property type="match status" value="1"/>
</dbReference>
<feature type="transmembrane region" description="Helical" evidence="8">
    <location>
        <begin position="84"/>
        <end position="102"/>
    </location>
</feature>
<evidence type="ECO:0000256" key="8">
    <source>
        <dbReference type="SAM" id="Phobius"/>
    </source>
</evidence>
<dbReference type="PATRIC" id="fig|1393034.3.peg.74"/>
<name>A0A133XXN3_9ACTN</name>
<dbReference type="CDD" id="cd06853">
    <property type="entry name" value="GT_WecA_like"/>
    <property type="match status" value="1"/>
</dbReference>
<keyword evidence="7" id="KW-0460">Magnesium</keyword>
<proteinExistence type="predicted"/>
<evidence type="ECO:0000256" key="4">
    <source>
        <dbReference type="ARBA" id="ARBA00022692"/>
    </source>
</evidence>
<feature type="transmembrane region" description="Helical" evidence="8">
    <location>
        <begin position="147"/>
        <end position="166"/>
    </location>
</feature>
<dbReference type="InterPro" id="IPR000715">
    <property type="entry name" value="Glycosyl_transferase_4"/>
</dbReference>
<evidence type="ECO:0000256" key="3">
    <source>
        <dbReference type="ARBA" id="ARBA00022679"/>
    </source>
</evidence>
<keyword evidence="2" id="KW-1003">Cell membrane</keyword>
<feature type="transmembrane region" description="Helical" evidence="8">
    <location>
        <begin position="6"/>
        <end position="26"/>
    </location>
</feature>